<accession>A0AAW9J7Z0</accession>
<dbReference type="InterPro" id="IPR018357">
    <property type="entry name" value="Hexapep_transf_CS"/>
</dbReference>
<dbReference type="AlphaFoldDB" id="A0AAW9J7Z0"/>
<feature type="non-terminal residue" evidence="3">
    <location>
        <position position="1"/>
    </location>
</feature>
<protein>
    <submittedName>
        <fullName evidence="3">Serine acetyltransferase</fullName>
    </submittedName>
</protein>
<gene>
    <name evidence="3" type="ORF">GNF81_18825</name>
</gene>
<dbReference type="InterPro" id="IPR001451">
    <property type="entry name" value="Hexapep"/>
</dbReference>
<dbReference type="Proteomes" id="UP001289066">
    <property type="component" value="Unassembled WGS sequence"/>
</dbReference>
<name>A0AAW9J7Z0_CLOPF</name>
<organism evidence="3 4">
    <name type="scientific">Clostridium perfringens</name>
    <dbReference type="NCBI Taxonomy" id="1502"/>
    <lineage>
        <taxon>Bacteria</taxon>
        <taxon>Bacillati</taxon>
        <taxon>Bacillota</taxon>
        <taxon>Clostridia</taxon>
        <taxon>Eubacteriales</taxon>
        <taxon>Clostridiaceae</taxon>
        <taxon>Clostridium</taxon>
    </lineage>
</organism>
<evidence type="ECO:0000256" key="1">
    <source>
        <dbReference type="ARBA" id="ARBA00022679"/>
    </source>
</evidence>
<dbReference type="SUPFAM" id="SSF51161">
    <property type="entry name" value="Trimeric LpxA-like enzymes"/>
    <property type="match status" value="1"/>
</dbReference>
<dbReference type="PANTHER" id="PTHR43300:SF7">
    <property type="entry name" value="UDP-N-ACETYLBACILLOSAMINE N-ACETYLTRANSFERASE"/>
    <property type="match status" value="1"/>
</dbReference>
<dbReference type="PANTHER" id="PTHR43300">
    <property type="entry name" value="ACETYLTRANSFERASE"/>
    <property type="match status" value="1"/>
</dbReference>
<dbReference type="Pfam" id="PF14602">
    <property type="entry name" value="Hexapep_2"/>
    <property type="match status" value="1"/>
</dbReference>
<sequence>IAPGVTLSGGVKVGRNSHIGTNSTVIQGISIGEDSIVGAGTVIIRDVGDNIKVCGNPGREIL</sequence>
<dbReference type="PROSITE" id="PS00101">
    <property type="entry name" value="HEXAPEP_TRANSFERASES"/>
    <property type="match status" value="2"/>
</dbReference>
<reference evidence="3" key="1">
    <citation type="submission" date="2019-11" db="EMBL/GenBank/DDBJ databases">
        <title>Characterization of Clostridium perfringens isolates from swine manure treated agricultural soils.</title>
        <authorList>
            <person name="Wushke S.T."/>
        </authorList>
    </citation>
    <scope>NUCLEOTIDE SEQUENCE</scope>
    <source>
        <strain evidence="3">X15</strain>
    </source>
</reference>
<keyword evidence="1" id="KW-0808">Transferase</keyword>
<dbReference type="EMBL" id="WNVG01000873">
    <property type="protein sequence ID" value="MDZ5034748.1"/>
    <property type="molecule type" value="Genomic_DNA"/>
</dbReference>
<evidence type="ECO:0000313" key="3">
    <source>
        <dbReference type="EMBL" id="MDZ5034748.1"/>
    </source>
</evidence>
<dbReference type="InterPro" id="IPR011004">
    <property type="entry name" value="Trimer_LpxA-like_sf"/>
</dbReference>
<keyword evidence="2" id="KW-0677">Repeat</keyword>
<proteinExistence type="predicted"/>
<dbReference type="RefSeq" id="WP_322413151.1">
    <property type="nucleotide sequence ID" value="NZ_WNVG01000873.1"/>
</dbReference>
<evidence type="ECO:0000313" key="4">
    <source>
        <dbReference type="Proteomes" id="UP001289066"/>
    </source>
</evidence>
<evidence type="ECO:0000256" key="2">
    <source>
        <dbReference type="ARBA" id="ARBA00022737"/>
    </source>
</evidence>
<dbReference type="GO" id="GO:0016740">
    <property type="term" value="F:transferase activity"/>
    <property type="evidence" value="ECO:0007669"/>
    <property type="project" value="UniProtKB-KW"/>
</dbReference>
<comment type="caution">
    <text evidence="3">The sequence shown here is derived from an EMBL/GenBank/DDBJ whole genome shotgun (WGS) entry which is preliminary data.</text>
</comment>
<dbReference type="InterPro" id="IPR050179">
    <property type="entry name" value="Trans_hexapeptide_repeat"/>
</dbReference>
<dbReference type="Gene3D" id="2.160.10.10">
    <property type="entry name" value="Hexapeptide repeat proteins"/>
    <property type="match status" value="1"/>
</dbReference>